<evidence type="ECO:0000313" key="7">
    <source>
        <dbReference type="EMBL" id="MPN47038.1"/>
    </source>
</evidence>
<dbReference type="GO" id="GO:0006865">
    <property type="term" value="P:amino acid transport"/>
    <property type="evidence" value="ECO:0007669"/>
    <property type="project" value="UniProtKB-KW"/>
</dbReference>
<evidence type="ECO:0000256" key="2">
    <source>
        <dbReference type="ARBA" id="ARBA00022692"/>
    </source>
</evidence>
<protein>
    <recommendedName>
        <fullName evidence="8">ABC transmembrane type-1 domain-containing protein</fullName>
    </recommendedName>
</protein>
<name>A0A645I704_9ZZZZ</name>
<keyword evidence="5 6" id="KW-0472">Membrane</keyword>
<dbReference type="InterPro" id="IPR043429">
    <property type="entry name" value="ArtM/GltK/GlnP/TcyL/YhdX-like"/>
</dbReference>
<comment type="caution">
    <text evidence="7">The sequence shown here is derived from an EMBL/GenBank/DDBJ whole genome shotgun (WGS) entry which is preliminary data.</text>
</comment>
<dbReference type="GO" id="GO:0005886">
    <property type="term" value="C:plasma membrane"/>
    <property type="evidence" value="ECO:0007669"/>
    <property type="project" value="TreeGrafter"/>
</dbReference>
<dbReference type="PANTHER" id="PTHR30614">
    <property type="entry name" value="MEMBRANE COMPONENT OF AMINO ACID ABC TRANSPORTER"/>
    <property type="match status" value="1"/>
</dbReference>
<proteinExistence type="predicted"/>
<sequence>MVPQTLKIILPPMVNQVVALIKNTSCMLLVGGAVDLISTTNAYAVGASTAKNAAAAYVFSGLIFFALCFPLSMIASYWERKLKNRDQHSGIREKKTPDMVSDQELDEIIRASVQTESSFDASAQPKGDDQ</sequence>
<keyword evidence="4 6" id="KW-1133">Transmembrane helix</keyword>
<reference evidence="7" key="1">
    <citation type="submission" date="2019-08" db="EMBL/GenBank/DDBJ databases">
        <authorList>
            <person name="Kucharzyk K."/>
            <person name="Murdoch R.W."/>
            <person name="Higgins S."/>
            <person name="Loffler F."/>
        </authorList>
    </citation>
    <scope>NUCLEOTIDE SEQUENCE</scope>
</reference>
<dbReference type="InterPro" id="IPR035906">
    <property type="entry name" value="MetI-like_sf"/>
</dbReference>
<evidence type="ECO:0008006" key="8">
    <source>
        <dbReference type="Google" id="ProtNLM"/>
    </source>
</evidence>
<dbReference type="PANTHER" id="PTHR30614:SF0">
    <property type="entry name" value="L-CYSTINE TRANSPORT SYSTEM PERMEASE PROTEIN TCYL"/>
    <property type="match status" value="1"/>
</dbReference>
<evidence type="ECO:0000256" key="5">
    <source>
        <dbReference type="ARBA" id="ARBA00023136"/>
    </source>
</evidence>
<feature type="transmembrane region" description="Helical" evidence="6">
    <location>
        <begin position="54"/>
        <end position="78"/>
    </location>
</feature>
<keyword evidence="2 6" id="KW-0812">Transmembrane</keyword>
<dbReference type="AlphaFoldDB" id="A0A645I704"/>
<keyword evidence="3" id="KW-0813">Transport</keyword>
<dbReference type="Gene3D" id="1.10.3720.10">
    <property type="entry name" value="MetI-like"/>
    <property type="match status" value="1"/>
</dbReference>
<evidence type="ECO:0000256" key="1">
    <source>
        <dbReference type="ARBA" id="ARBA00004141"/>
    </source>
</evidence>
<dbReference type="SUPFAM" id="SSF161098">
    <property type="entry name" value="MetI-like"/>
    <property type="match status" value="1"/>
</dbReference>
<keyword evidence="3" id="KW-0029">Amino-acid transport</keyword>
<accession>A0A645I704</accession>
<evidence type="ECO:0000256" key="3">
    <source>
        <dbReference type="ARBA" id="ARBA00022970"/>
    </source>
</evidence>
<evidence type="ECO:0000256" key="4">
    <source>
        <dbReference type="ARBA" id="ARBA00022989"/>
    </source>
</evidence>
<organism evidence="7">
    <name type="scientific">bioreactor metagenome</name>
    <dbReference type="NCBI Taxonomy" id="1076179"/>
    <lineage>
        <taxon>unclassified sequences</taxon>
        <taxon>metagenomes</taxon>
        <taxon>ecological metagenomes</taxon>
    </lineage>
</organism>
<dbReference type="EMBL" id="VSSQ01108201">
    <property type="protein sequence ID" value="MPN47038.1"/>
    <property type="molecule type" value="Genomic_DNA"/>
</dbReference>
<evidence type="ECO:0000256" key="6">
    <source>
        <dbReference type="SAM" id="Phobius"/>
    </source>
</evidence>
<dbReference type="GO" id="GO:0055085">
    <property type="term" value="P:transmembrane transport"/>
    <property type="evidence" value="ECO:0007669"/>
    <property type="project" value="InterPro"/>
</dbReference>
<comment type="subcellular location">
    <subcellularLocation>
        <location evidence="1">Membrane</location>
        <topology evidence="1">Multi-pass membrane protein</topology>
    </subcellularLocation>
</comment>
<gene>
    <name evidence="7" type="ORF">SDC9_194638</name>
</gene>